<organism evidence="4 5">
    <name type="scientific">Microbacterium ginsengisoli</name>
    <dbReference type="NCBI Taxonomy" id="400772"/>
    <lineage>
        <taxon>Bacteria</taxon>
        <taxon>Bacillati</taxon>
        <taxon>Actinomycetota</taxon>
        <taxon>Actinomycetes</taxon>
        <taxon>Micrococcales</taxon>
        <taxon>Microbacteriaceae</taxon>
        <taxon>Microbacterium</taxon>
    </lineage>
</organism>
<dbReference type="NCBIfam" id="TIGR00177">
    <property type="entry name" value="molyb_syn"/>
    <property type="match status" value="1"/>
</dbReference>
<accession>A0A3C1KB55</accession>
<dbReference type="RefSeq" id="WP_045247309.1">
    <property type="nucleotide sequence ID" value="NZ_DAIQHQ010000001.1"/>
</dbReference>
<dbReference type="UniPathway" id="UPA00344"/>
<evidence type="ECO:0000313" key="4">
    <source>
        <dbReference type="EMBL" id="HAN23920.1"/>
    </source>
</evidence>
<dbReference type="Proteomes" id="UP000257479">
    <property type="component" value="Unassembled WGS sequence"/>
</dbReference>
<dbReference type="InterPro" id="IPR051920">
    <property type="entry name" value="MPT_Adenylyltrnsfr/MoaC-Rel"/>
</dbReference>
<dbReference type="EMBL" id="DMNG01000084">
    <property type="protein sequence ID" value="HAN23920.1"/>
    <property type="molecule type" value="Genomic_DNA"/>
</dbReference>
<dbReference type="AlphaFoldDB" id="A0A3C1KB55"/>
<dbReference type="InterPro" id="IPR008284">
    <property type="entry name" value="MoCF_biosynth_CS"/>
</dbReference>
<dbReference type="SUPFAM" id="SSF53218">
    <property type="entry name" value="Molybdenum cofactor biosynthesis proteins"/>
    <property type="match status" value="1"/>
</dbReference>
<evidence type="ECO:0000313" key="5">
    <source>
        <dbReference type="Proteomes" id="UP000257479"/>
    </source>
</evidence>
<comment type="pathway">
    <text evidence="1">Cofactor biosynthesis; molybdopterin biosynthesis.</text>
</comment>
<dbReference type="SMART" id="SM00852">
    <property type="entry name" value="MoCF_biosynth"/>
    <property type="match status" value="1"/>
</dbReference>
<dbReference type="InterPro" id="IPR001453">
    <property type="entry name" value="MoaB/Mog_dom"/>
</dbReference>
<comment type="caution">
    <text evidence="4">The sequence shown here is derived from an EMBL/GenBank/DDBJ whole genome shotgun (WGS) entry which is preliminary data.</text>
</comment>
<dbReference type="PROSITE" id="PS01078">
    <property type="entry name" value="MOCF_BIOSYNTHESIS_1"/>
    <property type="match status" value="1"/>
</dbReference>
<sequence length="158" mass="16221">MSFRAAVLTVSDRSASGERPDTSGPIAVQALRGTGWACEEAMIVADGKDSVARALVTLVGSGVRLIITNGGTGIGPRDQTPEGTRFILETEIPGIAEEIRRRSAIDKPSAALSRGVAGLAGGALIVNLPGSPNAVSAGVAFVLEIARHVIDQVDGRDH</sequence>
<dbReference type="CDD" id="cd00886">
    <property type="entry name" value="MogA_MoaB"/>
    <property type="match status" value="1"/>
</dbReference>
<evidence type="ECO:0000259" key="3">
    <source>
        <dbReference type="SMART" id="SM00852"/>
    </source>
</evidence>
<protein>
    <submittedName>
        <fullName evidence="4">MogA/MoaB family molybdenum cofactor biosynthesis protein</fullName>
    </submittedName>
</protein>
<evidence type="ECO:0000256" key="2">
    <source>
        <dbReference type="ARBA" id="ARBA00023150"/>
    </source>
</evidence>
<dbReference type="PANTHER" id="PTHR43764">
    <property type="entry name" value="MOLYBDENUM COFACTOR BIOSYNTHESIS"/>
    <property type="match status" value="1"/>
</dbReference>
<proteinExistence type="predicted"/>
<dbReference type="Gene3D" id="3.40.980.10">
    <property type="entry name" value="MoaB/Mog-like domain"/>
    <property type="match status" value="1"/>
</dbReference>
<keyword evidence="2" id="KW-0501">Molybdenum cofactor biosynthesis</keyword>
<dbReference type="OrthoDB" id="9794429at2"/>
<feature type="domain" description="MoaB/Mog" evidence="3">
    <location>
        <begin position="6"/>
        <end position="149"/>
    </location>
</feature>
<dbReference type="InterPro" id="IPR036425">
    <property type="entry name" value="MoaB/Mog-like_dom_sf"/>
</dbReference>
<evidence type="ECO:0000256" key="1">
    <source>
        <dbReference type="ARBA" id="ARBA00005046"/>
    </source>
</evidence>
<gene>
    <name evidence="4" type="ORF">DCP95_05025</name>
</gene>
<dbReference type="PANTHER" id="PTHR43764:SF1">
    <property type="entry name" value="MOLYBDOPTERIN MOLYBDOTRANSFERASE"/>
    <property type="match status" value="1"/>
</dbReference>
<name>A0A3C1KB55_9MICO</name>
<reference evidence="4 5" key="1">
    <citation type="journal article" date="2018" name="Nat. Biotechnol.">
        <title>A standardized bacterial taxonomy based on genome phylogeny substantially revises the tree of life.</title>
        <authorList>
            <person name="Parks D.H."/>
            <person name="Chuvochina M."/>
            <person name="Waite D.W."/>
            <person name="Rinke C."/>
            <person name="Skarshewski A."/>
            <person name="Chaumeil P.A."/>
            <person name="Hugenholtz P."/>
        </authorList>
    </citation>
    <scope>NUCLEOTIDE SEQUENCE [LARGE SCALE GENOMIC DNA]</scope>
    <source>
        <strain evidence="4">UBA9152</strain>
    </source>
</reference>
<dbReference type="GO" id="GO:0006777">
    <property type="term" value="P:Mo-molybdopterin cofactor biosynthetic process"/>
    <property type="evidence" value="ECO:0007669"/>
    <property type="project" value="UniProtKB-KW"/>
</dbReference>
<dbReference type="Pfam" id="PF00994">
    <property type="entry name" value="MoCF_biosynth"/>
    <property type="match status" value="1"/>
</dbReference>